<evidence type="ECO:0000256" key="4">
    <source>
        <dbReference type="ARBA" id="ARBA00022692"/>
    </source>
</evidence>
<feature type="region of interest" description="Disordered" evidence="11">
    <location>
        <begin position="1"/>
        <end position="36"/>
    </location>
</feature>
<evidence type="ECO:0000256" key="11">
    <source>
        <dbReference type="SAM" id="MobiDB-lite"/>
    </source>
</evidence>
<feature type="domain" description="Cyclic nucleotide-binding" evidence="14">
    <location>
        <begin position="179"/>
        <end position="258"/>
    </location>
</feature>
<feature type="binding site" evidence="10">
    <location>
        <position position="481"/>
    </location>
    <ligand>
        <name>ATP</name>
        <dbReference type="ChEBI" id="CHEBI:30616"/>
    </ligand>
</feature>
<dbReference type="SMART" id="SM00100">
    <property type="entry name" value="cNMP"/>
    <property type="match status" value="2"/>
</dbReference>
<keyword evidence="6" id="KW-0418">Kinase</keyword>
<feature type="transmembrane region" description="Helical" evidence="12">
    <location>
        <begin position="914"/>
        <end position="934"/>
    </location>
</feature>
<accession>A0A1I8IAK9</accession>
<feature type="transmembrane region" description="Helical" evidence="12">
    <location>
        <begin position="749"/>
        <end position="768"/>
    </location>
</feature>
<evidence type="ECO:0000256" key="10">
    <source>
        <dbReference type="PROSITE-ProRule" id="PRU10141"/>
    </source>
</evidence>
<evidence type="ECO:0000256" key="5">
    <source>
        <dbReference type="ARBA" id="ARBA00022741"/>
    </source>
</evidence>
<evidence type="ECO:0000313" key="16">
    <source>
        <dbReference type="Proteomes" id="UP000095280"/>
    </source>
</evidence>
<evidence type="ECO:0000256" key="1">
    <source>
        <dbReference type="ARBA" id="ARBA00004370"/>
    </source>
</evidence>
<proteinExistence type="predicted"/>
<keyword evidence="16" id="KW-1185">Reference proteome</keyword>
<evidence type="ECO:0000256" key="12">
    <source>
        <dbReference type="SAM" id="Phobius"/>
    </source>
</evidence>
<dbReference type="PRINTS" id="PR00237">
    <property type="entry name" value="GPCRRHODOPSN"/>
</dbReference>
<dbReference type="InterPro" id="IPR000595">
    <property type="entry name" value="cNMP-bd_dom"/>
</dbReference>
<dbReference type="GO" id="GO:0005524">
    <property type="term" value="F:ATP binding"/>
    <property type="evidence" value="ECO:0007669"/>
    <property type="project" value="UniProtKB-UniRule"/>
</dbReference>
<feature type="transmembrane region" description="Helical" evidence="12">
    <location>
        <begin position="715"/>
        <end position="737"/>
    </location>
</feature>
<dbReference type="PANTHER" id="PTHR24353">
    <property type="entry name" value="CYCLIC NUCLEOTIDE-DEPENDENT PROTEIN KINASE"/>
    <property type="match status" value="1"/>
</dbReference>
<dbReference type="InterPro" id="IPR017452">
    <property type="entry name" value="GPCR_Rhodpsn_7TM"/>
</dbReference>
<keyword evidence="4 12" id="KW-0812">Transmembrane</keyword>
<dbReference type="PROSITE" id="PS50042">
    <property type="entry name" value="CNMP_BINDING_3"/>
    <property type="match status" value="2"/>
</dbReference>
<dbReference type="Gene3D" id="1.10.510.10">
    <property type="entry name" value="Transferase(Phosphotransferase) domain 1"/>
    <property type="match status" value="1"/>
</dbReference>
<dbReference type="PROSITE" id="PS00888">
    <property type="entry name" value="CNMP_BINDING_1"/>
    <property type="match status" value="2"/>
</dbReference>
<evidence type="ECO:0000259" key="15">
    <source>
        <dbReference type="PROSITE" id="PS50262"/>
    </source>
</evidence>
<dbReference type="SUPFAM" id="SSF51206">
    <property type="entry name" value="cAMP-binding domain-like"/>
    <property type="match status" value="2"/>
</dbReference>
<organism evidence="16 17">
    <name type="scientific">Macrostomum lignano</name>
    <dbReference type="NCBI Taxonomy" id="282301"/>
    <lineage>
        <taxon>Eukaryota</taxon>
        <taxon>Metazoa</taxon>
        <taxon>Spiralia</taxon>
        <taxon>Lophotrochozoa</taxon>
        <taxon>Platyhelminthes</taxon>
        <taxon>Rhabditophora</taxon>
        <taxon>Macrostomorpha</taxon>
        <taxon>Macrostomida</taxon>
        <taxon>Macrostomidae</taxon>
        <taxon>Macrostomum</taxon>
    </lineage>
</organism>
<evidence type="ECO:0000256" key="8">
    <source>
        <dbReference type="ARBA" id="ARBA00022989"/>
    </source>
</evidence>
<dbReference type="GO" id="GO:0016020">
    <property type="term" value="C:membrane"/>
    <property type="evidence" value="ECO:0007669"/>
    <property type="project" value="UniProtKB-SubCell"/>
</dbReference>
<dbReference type="InterPro" id="IPR011009">
    <property type="entry name" value="Kinase-like_dom_sf"/>
</dbReference>
<dbReference type="PROSITE" id="PS50262">
    <property type="entry name" value="G_PROTEIN_RECEP_F1_2"/>
    <property type="match status" value="1"/>
</dbReference>
<evidence type="ECO:0000256" key="6">
    <source>
        <dbReference type="ARBA" id="ARBA00022777"/>
    </source>
</evidence>
<evidence type="ECO:0000259" key="14">
    <source>
        <dbReference type="PROSITE" id="PS50042"/>
    </source>
</evidence>
<evidence type="ECO:0000256" key="9">
    <source>
        <dbReference type="ARBA" id="ARBA00023136"/>
    </source>
</evidence>
<dbReference type="PROSITE" id="PS00107">
    <property type="entry name" value="PROTEIN_KINASE_ATP"/>
    <property type="match status" value="1"/>
</dbReference>
<dbReference type="Gene3D" id="1.20.1070.10">
    <property type="entry name" value="Rhodopsin 7-helix transmembrane proteins"/>
    <property type="match status" value="1"/>
</dbReference>
<feature type="domain" description="Protein kinase" evidence="13">
    <location>
        <begin position="451"/>
        <end position="783"/>
    </location>
</feature>
<dbReference type="PROSITE" id="PS50011">
    <property type="entry name" value="PROTEIN_KINASE_DOM"/>
    <property type="match status" value="1"/>
</dbReference>
<keyword evidence="8 12" id="KW-1133">Transmembrane helix</keyword>
<dbReference type="InterPro" id="IPR014710">
    <property type="entry name" value="RmlC-like_jellyroll"/>
</dbReference>
<dbReference type="SMART" id="SM00220">
    <property type="entry name" value="S_TKc"/>
    <property type="match status" value="1"/>
</dbReference>
<dbReference type="WBParaSite" id="maker-uti_cns_0010916-snap-gene-0.2-mRNA-1">
    <property type="protein sequence ID" value="maker-uti_cns_0010916-snap-gene-0.2-mRNA-1"/>
    <property type="gene ID" value="maker-uti_cns_0010916-snap-gene-0.2"/>
</dbReference>
<evidence type="ECO:0000313" key="17">
    <source>
        <dbReference type="WBParaSite" id="maker-uti_cns_0010916-snap-gene-0.2-mRNA-1"/>
    </source>
</evidence>
<keyword evidence="3" id="KW-0808">Transferase</keyword>
<keyword evidence="5 10" id="KW-0547">Nucleotide-binding</keyword>
<dbReference type="InterPro" id="IPR018490">
    <property type="entry name" value="cNMP-bd_dom_sf"/>
</dbReference>
<dbReference type="SUPFAM" id="SSF56112">
    <property type="entry name" value="Protein kinase-like (PK-like)"/>
    <property type="match status" value="1"/>
</dbReference>
<sequence>PPPPTAPVSRMSSPDPQQPNENSSPKPDDSQEQQVEQLRLSLRARDEQLAELTQQVGDLKSQVRVKDRRIAELLSQVDKYQSVFHSAGSPIRDGGGSGGGGGGGGGGSGGGGTRRNRGVGISAEPQNELIVSQMSTGKIYHKSNGGVSSSELALYDVKPCEKSQRTRDLIKRAILENAFMKNLENAQISEIIDYMYPVSHKAHALIIKLGEVGSLVYVMEEGSAEVTNTKGDKINEIGPGTVFGELAILYNCKRTATVKEPQARAILKDTGLASYPEISTVARLYLFSKQLQTMGNRQTNFPIDHDEDRAAEAQRELPGETLSKLADVLEADHYADGEYVIRQGAKGNTFYIIAKGNVRVTKKDSTSGDTVYIRNMGKGDWFGEKALNDEDVRTANIVVEDPNGVDCLVLNRESYKQLIGDLASFDRKYPDEQKQTSKRSEEFRHLTLKDLYIVATLGVGGFGRVELVRIRSDNSRSFALKQMKKNHIVETRQQEHIMNERNILADTNCDFIVKLYRTFKDRKYLYMLMESCLGGELWTVLRDKEFPAERLGAGRGGVMEVSKHIWFEGFNWAGMKARTLTPPIVPQVINYQETNHIKSKSHPFDRFLLIQVSSAVDASNFDDYPPDQEQPPDDIAAGDPRAMGILLVSGPHFRVRTSGSAPGSALPGPHFRVRTSGYALPGPHFRVRTPGYALRVRTSGNQMTSPFSPAAKACVWTAFAGVMFASLLGNSLVVWIILAHSTMRSSTNIFLVSLSLSDLLFNLLQVVPNVANAVGNGWSFGYYYCALSNFMTTFSISLCVFIFMAIAIERYLVIVHPLRPRPKRISILCSVIFIWLFSILSAAPSAASSKIVELNGTQTCQIEKGFNDVLNPLLFTLQYLMPLVVVCCLYVNIGAKLWRHRPIGERPQGQEESVVLMMITVVTIFALCWLPYQLSFFVMHLFSAELFVAVYFLAVCSTVSNPIIYCSMNRNFRLGFQWAFRWLPCVPAVDAARYAELRHGRAKVKAVATAAAAAAAAAAPAAASCECETELNLMQRRRQLRLLESDGDEVEAESAEFDGIQNS</sequence>
<keyword evidence="2" id="KW-0723">Serine/threonine-protein kinase</keyword>
<feature type="transmembrane region" description="Helical" evidence="12">
    <location>
        <begin position="825"/>
        <end position="847"/>
    </location>
</feature>
<dbReference type="PROSITE" id="PS00889">
    <property type="entry name" value="CNMP_BINDING_2"/>
    <property type="match status" value="1"/>
</dbReference>
<keyword evidence="7 10" id="KW-0067">ATP-binding</keyword>
<feature type="transmembrane region" description="Helical" evidence="12">
    <location>
        <begin position="946"/>
        <end position="966"/>
    </location>
</feature>
<dbReference type="Proteomes" id="UP000095280">
    <property type="component" value="Unplaced"/>
</dbReference>
<dbReference type="SMART" id="SM01381">
    <property type="entry name" value="7TM_GPCR_Srsx"/>
    <property type="match status" value="1"/>
</dbReference>
<feature type="domain" description="G-protein coupled receptors family 1 profile" evidence="15">
    <location>
        <begin position="729"/>
        <end position="965"/>
    </location>
</feature>
<dbReference type="Pfam" id="PF00069">
    <property type="entry name" value="Pkinase"/>
    <property type="match status" value="1"/>
</dbReference>
<dbReference type="SUPFAM" id="SSF81321">
    <property type="entry name" value="Family A G protein-coupled receptor-like"/>
    <property type="match status" value="1"/>
</dbReference>
<feature type="transmembrane region" description="Helical" evidence="12">
    <location>
        <begin position="873"/>
        <end position="893"/>
    </location>
</feature>
<dbReference type="Gene3D" id="3.30.200.20">
    <property type="entry name" value="Phosphorylase Kinase, domain 1"/>
    <property type="match status" value="2"/>
</dbReference>
<dbReference type="Pfam" id="PF00001">
    <property type="entry name" value="7tm_1"/>
    <property type="match status" value="1"/>
</dbReference>
<dbReference type="InterPro" id="IPR000276">
    <property type="entry name" value="GPCR_Rhodpsn"/>
</dbReference>
<dbReference type="Gene3D" id="2.60.120.10">
    <property type="entry name" value="Jelly Rolls"/>
    <property type="match status" value="2"/>
</dbReference>
<keyword evidence="9 12" id="KW-0472">Membrane</keyword>
<dbReference type="AlphaFoldDB" id="A0A1I8IAK9"/>
<feature type="region of interest" description="Disordered" evidence="11">
    <location>
        <begin position="86"/>
        <end position="122"/>
    </location>
</feature>
<dbReference type="Pfam" id="PF00027">
    <property type="entry name" value="cNMP_binding"/>
    <property type="match status" value="2"/>
</dbReference>
<feature type="domain" description="Cyclic nucleotide-binding" evidence="14">
    <location>
        <begin position="313"/>
        <end position="436"/>
    </location>
</feature>
<dbReference type="InterPro" id="IPR000719">
    <property type="entry name" value="Prot_kinase_dom"/>
</dbReference>
<evidence type="ECO:0000256" key="3">
    <source>
        <dbReference type="ARBA" id="ARBA00022679"/>
    </source>
</evidence>
<dbReference type="PANTHER" id="PTHR24353:SF111">
    <property type="match status" value="1"/>
</dbReference>
<comment type="subcellular location">
    <subcellularLocation>
        <location evidence="1">Membrane</location>
    </subcellularLocation>
</comment>
<feature type="compositionally biased region" description="Gly residues" evidence="11">
    <location>
        <begin position="93"/>
        <end position="113"/>
    </location>
</feature>
<dbReference type="GO" id="GO:0004674">
    <property type="term" value="F:protein serine/threonine kinase activity"/>
    <property type="evidence" value="ECO:0007669"/>
    <property type="project" value="UniProtKB-KW"/>
</dbReference>
<dbReference type="InterPro" id="IPR018488">
    <property type="entry name" value="cNMP-bd_CS"/>
</dbReference>
<feature type="transmembrane region" description="Helical" evidence="12">
    <location>
        <begin position="780"/>
        <end position="813"/>
    </location>
</feature>
<dbReference type="InterPro" id="IPR017441">
    <property type="entry name" value="Protein_kinase_ATP_BS"/>
</dbReference>
<evidence type="ECO:0000256" key="2">
    <source>
        <dbReference type="ARBA" id="ARBA00022527"/>
    </source>
</evidence>
<feature type="compositionally biased region" description="Polar residues" evidence="11">
    <location>
        <begin position="10"/>
        <end position="25"/>
    </location>
</feature>
<protein>
    <submittedName>
        <fullName evidence="17">cGMP-dependent protein kinase</fullName>
    </submittedName>
</protein>
<evidence type="ECO:0000256" key="7">
    <source>
        <dbReference type="ARBA" id="ARBA00022840"/>
    </source>
</evidence>
<dbReference type="CDD" id="cd00038">
    <property type="entry name" value="CAP_ED"/>
    <property type="match status" value="2"/>
</dbReference>
<dbReference type="GO" id="GO:0004930">
    <property type="term" value="F:G protein-coupled receptor activity"/>
    <property type="evidence" value="ECO:0007669"/>
    <property type="project" value="InterPro"/>
</dbReference>
<reference evidence="17" key="1">
    <citation type="submission" date="2016-11" db="UniProtKB">
        <authorList>
            <consortium name="WormBaseParasite"/>
        </authorList>
    </citation>
    <scope>IDENTIFICATION</scope>
</reference>
<name>A0A1I8IAK9_9PLAT</name>
<evidence type="ECO:0000259" key="13">
    <source>
        <dbReference type="PROSITE" id="PS50011"/>
    </source>
</evidence>